<gene>
    <name evidence="3" type="ORF">F2P47_02475</name>
</gene>
<sequence>MMSFFTRTIPPLIIGGIALCALAAQAADTTGIVAYKGKVLLDTNTDVLGKPVKYPEGKPRIISEMITLPVGATSEPNIHQTPMYLQVLEGELTVDYGTYGKKVYRAGEAFIEAQGVPHHGQNTGSGPLKFLAVYMGAEGIANEAKP</sequence>
<protein>
    <submittedName>
        <fullName evidence="3">Cupin domain-containing protein</fullName>
    </submittedName>
</protein>
<dbReference type="SUPFAM" id="SSF51182">
    <property type="entry name" value="RmlC-like cupins"/>
    <property type="match status" value="1"/>
</dbReference>
<accession>A0A6N6VLD9</accession>
<dbReference type="EMBL" id="WESC01000002">
    <property type="protein sequence ID" value="KAB7742158.1"/>
    <property type="molecule type" value="Genomic_DNA"/>
</dbReference>
<dbReference type="InterPro" id="IPR011051">
    <property type="entry name" value="RmlC_Cupin_sf"/>
</dbReference>
<feature type="domain" description="Cupin type-2" evidence="2">
    <location>
        <begin position="65"/>
        <end position="134"/>
    </location>
</feature>
<keyword evidence="1" id="KW-0732">Signal</keyword>
<comment type="caution">
    <text evidence="3">The sequence shown here is derived from an EMBL/GenBank/DDBJ whole genome shotgun (WGS) entry which is preliminary data.</text>
</comment>
<dbReference type="RefSeq" id="WP_152214580.1">
    <property type="nucleotide sequence ID" value="NZ_WESC01000002.1"/>
</dbReference>
<feature type="signal peptide" evidence="1">
    <location>
        <begin position="1"/>
        <end position="26"/>
    </location>
</feature>
<evidence type="ECO:0000256" key="1">
    <source>
        <dbReference type="SAM" id="SignalP"/>
    </source>
</evidence>
<proteinExistence type="predicted"/>
<keyword evidence="4" id="KW-1185">Reference proteome</keyword>
<evidence type="ECO:0000313" key="4">
    <source>
        <dbReference type="Proteomes" id="UP000468901"/>
    </source>
</evidence>
<dbReference type="InterPro" id="IPR014710">
    <property type="entry name" value="RmlC-like_jellyroll"/>
</dbReference>
<name>A0A6N6VLD9_9HYPH</name>
<dbReference type="Proteomes" id="UP000468901">
    <property type="component" value="Unassembled WGS sequence"/>
</dbReference>
<dbReference type="Pfam" id="PF07883">
    <property type="entry name" value="Cupin_2"/>
    <property type="match status" value="1"/>
</dbReference>
<dbReference type="AlphaFoldDB" id="A0A6N6VLD9"/>
<reference evidence="3 4" key="1">
    <citation type="submission" date="2019-09" db="EMBL/GenBank/DDBJ databases">
        <title>Parvibaculum sedimenti sp. nov., isolated from sediment.</title>
        <authorList>
            <person name="Wang Y."/>
        </authorList>
    </citation>
    <scope>NUCLEOTIDE SEQUENCE [LARGE SCALE GENOMIC DNA]</scope>
    <source>
        <strain evidence="3 4">HXT-9</strain>
    </source>
</reference>
<dbReference type="Gene3D" id="2.60.120.10">
    <property type="entry name" value="Jelly Rolls"/>
    <property type="match status" value="1"/>
</dbReference>
<evidence type="ECO:0000313" key="3">
    <source>
        <dbReference type="EMBL" id="KAB7742158.1"/>
    </source>
</evidence>
<dbReference type="InterPro" id="IPR013096">
    <property type="entry name" value="Cupin_2"/>
</dbReference>
<dbReference type="CDD" id="cd02236">
    <property type="entry name" value="cupin_CV2614-like"/>
    <property type="match status" value="1"/>
</dbReference>
<feature type="chain" id="PRO_5026932489" evidence="1">
    <location>
        <begin position="27"/>
        <end position="146"/>
    </location>
</feature>
<evidence type="ECO:0000259" key="2">
    <source>
        <dbReference type="Pfam" id="PF07883"/>
    </source>
</evidence>
<organism evidence="3 4">
    <name type="scientific">Parvibaculum sedimenti</name>
    <dbReference type="NCBI Taxonomy" id="2608632"/>
    <lineage>
        <taxon>Bacteria</taxon>
        <taxon>Pseudomonadati</taxon>
        <taxon>Pseudomonadota</taxon>
        <taxon>Alphaproteobacteria</taxon>
        <taxon>Hyphomicrobiales</taxon>
        <taxon>Parvibaculaceae</taxon>
        <taxon>Parvibaculum</taxon>
    </lineage>
</organism>